<reference evidence="2" key="1">
    <citation type="submission" date="2016-02" db="EMBL/GenBank/DDBJ databases">
        <authorList>
            <person name="Dunlap C."/>
        </authorList>
    </citation>
    <scope>NUCLEOTIDE SEQUENCE [LARGE SCALE GENOMIC DNA]</scope>
    <source>
        <strain evidence="2">NRRL B-41092</strain>
    </source>
</reference>
<gene>
    <name evidence="1" type="ORF">AXI58_12800</name>
</gene>
<accession>A0A150F9E4</accession>
<keyword evidence="2" id="KW-1185">Reference proteome</keyword>
<dbReference type="InterPro" id="IPR010022">
    <property type="entry name" value="XkdX"/>
</dbReference>
<comment type="caution">
    <text evidence="1">The sequence shown here is derived from an EMBL/GenBank/DDBJ whole genome shotgun (WGS) entry which is preliminary data.</text>
</comment>
<evidence type="ECO:0008006" key="3">
    <source>
        <dbReference type="Google" id="ProtNLM"/>
    </source>
</evidence>
<dbReference type="EMBL" id="LSBA01000006">
    <property type="protein sequence ID" value="KXZ21814.1"/>
    <property type="molecule type" value="Genomic_DNA"/>
</dbReference>
<evidence type="ECO:0000313" key="1">
    <source>
        <dbReference type="EMBL" id="KXZ21814.1"/>
    </source>
</evidence>
<evidence type="ECO:0000313" key="2">
    <source>
        <dbReference type="Proteomes" id="UP000075430"/>
    </source>
</evidence>
<dbReference type="AlphaFoldDB" id="A0A150F9E4"/>
<name>A0A150F9E4_9BACI</name>
<organism evidence="1 2">
    <name type="scientific">Bacillus nakamurai</name>
    <dbReference type="NCBI Taxonomy" id="1793963"/>
    <lineage>
        <taxon>Bacteria</taxon>
        <taxon>Bacillati</taxon>
        <taxon>Bacillota</taxon>
        <taxon>Bacilli</taxon>
        <taxon>Bacillales</taxon>
        <taxon>Bacillaceae</taxon>
        <taxon>Bacillus</taxon>
    </lineage>
</organism>
<proteinExistence type="predicted"/>
<dbReference type="Proteomes" id="UP000075430">
    <property type="component" value="Unassembled WGS sequence"/>
</dbReference>
<dbReference type="OrthoDB" id="2911343at2"/>
<dbReference type="RefSeq" id="WP_039251307.1">
    <property type="nucleotide sequence ID" value="NZ_JARLZY010000005.1"/>
</dbReference>
<sequence>MMDWFTSVKTIYGWGPQYYSNEDVARFVEWGRITEDEYNKITGLTYPMTKQPVSVDLGGAAN</sequence>
<dbReference type="Pfam" id="PF09693">
    <property type="entry name" value="Phage_XkdX"/>
    <property type="match status" value="1"/>
</dbReference>
<dbReference type="NCBIfam" id="TIGR01669">
    <property type="entry name" value="phage_XkdX"/>
    <property type="match status" value="1"/>
</dbReference>
<protein>
    <recommendedName>
        <fullName evidence="3">XkdX family protein</fullName>
    </recommendedName>
</protein>
<dbReference type="STRING" id="1793963.AXI58_12800"/>